<dbReference type="RefSeq" id="WP_277900991.1">
    <property type="nucleotide sequence ID" value="NZ_JAPMUA010000006.1"/>
</dbReference>
<evidence type="ECO:0000259" key="4">
    <source>
        <dbReference type="PROSITE" id="PS01124"/>
    </source>
</evidence>
<dbReference type="Proteomes" id="UP001153642">
    <property type="component" value="Unassembled WGS sequence"/>
</dbReference>
<dbReference type="InterPro" id="IPR037923">
    <property type="entry name" value="HTH-like"/>
</dbReference>
<feature type="domain" description="HTH araC/xylS-type" evidence="4">
    <location>
        <begin position="181"/>
        <end position="281"/>
    </location>
</feature>
<keyword evidence="6" id="KW-1185">Reference proteome</keyword>
<keyword evidence="1" id="KW-0805">Transcription regulation</keyword>
<dbReference type="SUPFAM" id="SSF46689">
    <property type="entry name" value="Homeodomain-like"/>
    <property type="match status" value="2"/>
</dbReference>
<dbReference type="InterPro" id="IPR009057">
    <property type="entry name" value="Homeodomain-like_sf"/>
</dbReference>
<protein>
    <submittedName>
        <fullName evidence="5">AraC family transcriptional regulator</fullName>
    </submittedName>
</protein>
<dbReference type="SUPFAM" id="SSF51215">
    <property type="entry name" value="Regulatory protein AraC"/>
    <property type="match status" value="1"/>
</dbReference>
<sequence length="286" mass="34032">MKTGAFHEGFLLVEEVINKRSPSNYRHNYFQILYIKYGKGIITINEIEVLYNEGSIFLIAPEDDYYINPNSQTCYTAFKFTEILFSSKSSLPDREHWLHNIEHILHNPNIMPRECQLSHDDRKRLWRIHDFIIDEYKSKDEFYWSIITNAITTTLSILARSIIKTYNPNDVKPTLNLKKTDQILSYIRTHVYEPEQVKIEHLAAKFNMSPANIVTLFKKETGESIRQYIINYKLMLVKYRLKNTNYTISEISYELGFTDESHLTKSFKKRFHKTPKEYRKELVEHS</sequence>
<dbReference type="InterPro" id="IPR003313">
    <property type="entry name" value="AraC-bd"/>
</dbReference>
<evidence type="ECO:0000256" key="2">
    <source>
        <dbReference type="ARBA" id="ARBA00023125"/>
    </source>
</evidence>
<gene>
    <name evidence="5" type="ORF">OSR52_15620</name>
</gene>
<dbReference type="InterPro" id="IPR018060">
    <property type="entry name" value="HTH_AraC"/>
</dbReference>
<proteinExistence type="predicted"/>
<keyword evidence="3" id="KW-0804">Transcription</keyword>
<dbReference type="EMBL" id="JAPMUA010000006">
    <property type="protein sequence ID" value="MDG3587299.1"/>
    <property type="molecule type" value="Genomic_DNA"/>
</dbReference>
<reference evidence="5" key="1">
    <citation type="submission" date="2022-11" db="EMBL/GenBank/DDBJ databases">
        <title>High-quality draft genome sequence of Galbibacter sp. strain CMA-7.</title>
        <authorList>
            <person name="Wei L."/>
            <person name="Dong C."/>
            <person name="Shao Z."/>
        </authorList>
    </citation>
    <scope>NUCLEOTIDE SEQUENCE</scope>
    <source>
        <strain evidence="5">CMA-7</strain>
    </source>
</reference>
<dbReference type="Gene3D" id="1.10.10.60">
    <property type="entry name" value="Homeodomain-like"/>
    <property type="match status" value="2"/>
</dbReference>
<dbReference type="InterPro" id="IPR020449">
    <property type="entry name" value="Tscrpt_reg_AraC-type_HTH"/>
</dbReference>
<dbReference type="Pfam" id="PF12833">
    <property type="entry name" value="HTH_18"/>
    <property type="match status" value="1"/>
</dbReference>
<dbReference type="PRINTS" id="PR00032">
    <property type="entry name" value="HTHARAC"/>
</dbReference>
<name>A0ABT6FVJ7_9FLAO</name>
<keyword evidence="2" id="KW-0238">DNA-binding</keyword>
<dbReference type="PANTHER" id="PTHR43280:SF34">
    <property type="entry name" value="ARAC-FAMILY TRANSCRIPTIONAL REGULATOR"/>
    <property type="match status" value="1"/>
</dbReference>
<dbReference type="SMART" id="SM00342">
    <property type="entry name" value="HTH_ARAC"/>
    <property type="match status" value="1"/>
</dbReference>
<evidence type="ECO:0000256" key="3">
    <source>
        <dbReference type="ARBA" id="ARBA00023163"/>
    </source>
</evidence>
<accession>A0ABT6FVJ7</accession>
<dbReference type="PROSITE" id="PS01124">
    <property type="entry name" value="HTH_ARAC_FAMILY_2"/>
    <property type="match status" value="1"/>
</dbReference>
<evidence type="ECO:0000313" key="6">
    <source>
        <dbReference type="Proteomes" id="UP001153642"/>
    </source>
</evidence>
<dbReference type="PANTHER" id="PTHR43280">
    <property type="entry name" value="ARAC-FAMILY TRANSCRIPTIONAL REGULATOR"/>
    <property type="match status" value="1"/>
</dbReference>
<organism evidence="5 6">
    <name type="scientific">Galbibacter pacificus</name>
    <dbReference type="NCBI Taxonomy" id="2996052"/>
    <lineage>
        <taxon>Bacteria</taxon>
        <taxon>Pseudomonadati</taxon>
        <taxon>Bacteroidota</taxon>
        <taxon>Flavobacteriia</taxon>
        <taxon>Flavobacteriales</taxon>
        <taxon>Flavobacteriaceae</taxon>
        <taxon>Galbibacter</taxon>
    </lineage>
</organism>
<evidence type="ECO:0000256" key="1">
    <source>
        <dbReference type="ARBA" id="ARBA00023015"/>
    </source>
</evidence>
<comment type="caution">
    <text evidence="5">The sequence shown here is derived from an EMBL/GenBank/DDBJ whole genome shotgun (WGS) entry which is preliminary data.</text>
</comment>
<evidence type="ECO:0000313" key="5">
    <source>
        <dbReference type="EMBL" id="MDG3587299.1"/>
    </source>
</evidence>
<dbReference type="Pfam" id="PF02311">
    <property type="entry name" value="AraC_binding"/>
    <property type="match status" value="1"/>
</dbReference>